<feature type="transmembrane region" description="Helical" evidence="1">
    <location>
        <begin position="78"/>
        <end position="96"/>
    </location>
</feature>
<evidence type="ECO:0000313" key="2">
    <source>
        <dbReference type="EMBL" id="GLS84339.1"/>
    </source>
</evidence>
<dbReference type="AlphaFoldDB" id="A0AA37TWA4"/>
<protein>
    <submittedName>
        <fullName evidence="2">Uncharacterized protein</fullName>
    </submittedName>
</protein>
<keyword evidence="1" id="KW-0812">Transmembrane</keyword>
<evidence type="ECO:0000313" key="3">
    <source>
        <dbReference type="Proteomes" id="UP001157439"/>
    </source>
</evidence>
<sequence>MWYRVTIIVLACLLLAAHFLRFDHLLLTGVSLCLPLLLLGRNPITIRLLQGALTVAAIEWTISSWSLVQQRLALGQDYIRLSIIMASVIAFTLLAVKFSGDLTKRFKTNRKE</sequence>
<keyword evidence="1" id="KW-1133">Transmembrane helix</keyword>
<organism evidence="2 3">
    <name type="scientific">Paraferrimonas haliotis</name>
    <dbReference type="NCBI Taxonomy" id="2013866"/>
    <lineage>
        <taxon>Bacteria</taxon>
        <taxon>Pseudomonadati</taxon>
        <taxon>Pseudomonadota</taxon>
        <taxon>Gammaproteobacteria</taxon>
        <taxon>Alteromonadales</taxon>
        <taxon>Ferrimonadaceae</taxon>
        <taxon>Paraferrimonas</taxon>
    </lineage>
</organism>
<keyword evidence="1" id="KW-0472">Membrane</keyword>
<dbReference type="EMBL" id="BSPO01000003">
    <property type="protein sequence ID" value="GLS84339.1"/>
    <property type="molecule type" value="Genomic_DNA"/>
</dbReference>
<keyword evidence="3" id="KW-1185">Reference proteome</keyword>
<comment type="caution">
    <text evidence="2">The sequence shown here is derived from an EMBL/GenBank/DDBJ whole genome shotgun (WGS) entry which is preliminary data.</text>
</comment>
<evidence type="ECO:0000256" key="1">
    <source>
        <dbReference type="SAM" id="Phobius"/>
    </source>
</evidence>
<dbReference type="Proteomes" id="UP001157439">
    <property type="component" value="Unassembled WGS sequence"/>
</dbReference>
<dbReference type="RefSeq" id="WP_095500188.1">
    <property type="nucleotide sequence ID" value="NZ_BSPO01000003.1"/>
</dbReference>
<proteinExistence type="predicted"/>
<gene>
    <name evidence="2" type="ORF">GCM10007894_23160</name>
</gene>
<name>A0AA37TWA4_9GAMM</name>
<reference evidence="2 3" key="1">
    <citation type="journal article" date="2014" name="Int. J. Syst. Evol. Microbiol.">
        <title>Complete genome sequence of Corynebacterium casei LMG S-19264T (=DSM 44701T), isolated from a smear-ripened cheese.</title>
        <authorList>
            <consortium name="US DOE Joint Genome Institute (JGI-PGF)"/>
            <person name="Walter F."/>
            <person name="Albersmeier A."/>
            <person name="Kalinowski J."/>
            <person name="Ruckert C."/>
        </authorList>
    </citation>
    <scope>NUCLEOTIDE SEQUENCE [LARGE SCALE GENOMIC DNA]</scope>
    <source>
        <strain evidence="2 3">NBRC 112785</strain>
    </source>
</reference>
<accession>A0AA37TWA4</accession>